<evidence type="ECO:0000313" key="3">
    <source>
        <dbReference type="Proteomes" id="UP000005435"/>
    </source>
</evidence>
<keyword evidence="1" id="KW-0812">Transmembrane</keyword>
<dbReference type="HOGENOM" id="CLU_1892526_0_0_9"/>
<evidence type="ECO:0008006" key="4">
    <source>
        <dbReference type="Google" id="ProtNLM"/>
    </source>
</evidence>
<reference evidence="2 3" key="2">
    <citation type="journal article" date="2012" name="Stand. Genomic Sci.">
        <title>Complete Genome Sequence of Clostridium clariflavum DSM 19732.</title>
        <authorList>
            <person name="Izquierdo J.A."/>
            <person name="Goodwin L."/>
            <person name="Davenport K.W."/>
            <person name="Teshima H."/>
            <person name="Bruce D."/>
            <person name="Detter C."/>
            <person name="Tapia R."/>
            <person name="Han S."/>
            <person name="Land M."/>
            <person name="Hauser L."/>
            <person name="Jeffries C.D."/>
            <person name="Han J."/>
            <person name="Pitluck S."/>
            <person name="Nolan M."/>
            <person name="Chen A."/>
            <person name="Huntemann M."/>
            <person name="Mavromatis K."/>
            <person name="Mikhailova N."/>
            <person name="Liolios K."/>
            <person name="Woyke T."/>
            <person name="Lynd L.R."/>
        </authorList>
    </citation>
    <scope>NUCLEOTIDE SEQUENCE [LARGE SCALE GENOMIC DNA]</scope>
    <source>
        <strain evidence="3">DSM 19732 / NBRC 101661 / EBR45</strain>
    </source>
</reference>
<feature type="transmembrane region" description="Helical" evidence="1">
    <location>
        <begin position="105"/>
        <end position="133"/>
    </location>
</feature>
<name>G8LZJ5_ACECE</name>
<evidence type="ECO:0000256" key="1">
    <source>
        <dbReference type="SAM" id="Phobius"/>
    </source>
</evidence>
<keyword evidence="3" id="KW-1185">Reference proteome</keyword>
<organism evidence="2 3">
    <name type="scientific">Acetivibrio clariflavus (strain DSM 19732 / NBRC 101661 / EBR45)</name>
    <name type="common">Clostridium clariflavum</name>
    <dbReference type="NCBI Taxonomy" id="720554"/>
    <lineage>
        <taxon>Bacteria</taxon>
        <taxon>Bacillati</taxon>
        <taxon>Bacillota</taxon>
        <taxon>Clostridia</taxon>
        <taxon>Eubacteriales</taxon>
        <taxon>Oscillospiraceae</taxon>
        <taxon>Acetivibrio</taxon>
    </lineage>
</organism>
<reference evidence="3" key="1">
    <citation type="submission" date="2011-12" db="EMBL/GenBank/DDBJ databases">
        <title>Complete sequence of Clostridium clariflavum DSM 19732.</title>
        <authorList>
            <consortium name="US DOE Joint Genome Institute"/>
            <person name="Lucas S."/>
            <person name="Han J."/>
            <person name="Lapidus A."/>
            <person name="Cheng J.-F."/>
            <person name="Goodwin L."/>
            <person name="Pitluck S."/>
            <person name="Peters L."/>
            <person name="Teshima H."/>
            <person name="Detter J.C."/>
            <person name="Han C."/>
            <person name="Tapia R."/>
            <person name="Land M."/>
            <person name="Hauser L."/>
            <person name="Kyrpides N."/>
            <person name="Ivanova N."/>
            <person name="Pagani I."/>
            <person name="Kitzmiller T."/>
            <person name="Lynd L."/>
            <person name="Izquierdo J."/>
            <person name="Woyke T."/>
        </authorList>
    </citation>
    <scope>NUCLEOTIDE SEQUENCE [LARGE SCALE GENOMIC DNA]</scope>
    <source>
        <strain evidence="3">DSM 19732 / NBRC 101661 / EBR45</strain>
    </source>
</reference>
<accession>G8LZJ5</accession>
<protein>
    <recommendedName>
        <fullName evidence="4">DUF3592 domain-containing protein</fullName>
    </recommendedName>
</protein>
<proteinExistence type="predicted"/>
<sequence precursor="true">MPKGTKQLFAVLLLLSLYILFIGAKDVWNKVLIKMDGVTTTGIVIESRNDDANDSCLSIIQFTDENGQIHTFKTNAGYKLGRAIEVRYKRDDPSIAHTTDFIGTWFWTAVILAIGLILLFTSICGLLAAHFLYR</sequence>
<evidence type="ECO:0000313" key="2">
    <source>
        <dbReference type="EMBL" id="AEV66858.1"/>
    </source>
</evidence>
<dbReference type="Proteomes" id="UP000005435">
    <property type="component" value="Chromosome"/>
</dbReference>
<gene>
    <name evidence="2" type="ordered locus">Clocl_0106</name>
</gene>
<dbReference type="EMBL" id="CP003065">
    <property type="protein sequence ID" value="AEV66858.1"/>
    <property type="molecule type" value="Genomic_DNA"/>
</dbReference>
<keyword evidence="1" id="KW-1133">Transmembrane helix</keyword>
<keyword evidence="1" id="KW-0472">Membrane</keyword>
<dbReference type="AlphaFoldDB" id="G8LZJ5"/>
<dbReference type="RefSeq" id="WP_014253496.1">
    <property type="nucleotide sequence ID" value="NC_016627.1"/>
</dbReference>
<dbReference type="KEGG" id="ccl:Clocl_0106"/>